<dbReference type="Proteomes" id="UP000261660">
    <property type="component" value="Unplaced"/>
</dbReference>
<name>A0A3Q3FEC8_9LABR</name>
<sequence length="665" mass="73691">MSRLQNIDHSETLFSFELLLAVGVRLLDFPTLLIYQPEQMRGGKPRQGRRSSSLQQREVLFLQNEPELSAHTPGQHSSVRHGRDPTRGLCPSSHGERGLVGVCNLRGEKIGSVSLSYKLQSLGGSLLPNAAQRRGIKSNIARRREEEQHSNAENKPAESLPLDSEHASSPDEDEDHLSRNNEASDKDKLLQNEDKQDKNVCDKHTGENGGSQTPRTVKENNFEEDLTLFCPPHLFYCNTAEERSKKEGGDCTFLDPNSQSFTFEDTEDENKSEGESSPTVAQRGKQDAKTPENKGTGGVTPNVLGEAIQQLPLLNALLVELSQLNGPSPQQPLSIHPNLSWIYRPASTEPLHRNTQSFQETRQGISPNSKLLHSPRNCSTPLDGRASLRGKDKQEESKSYSTSPRKKLVFGTTKTFNLRLKQISPSRVKTRECVGLIQNKTQSPTSKEKRKTKSRKSESKPSSGLNENIETMIQNLPEDSSRQQTITMKEKGRHERVQRKRDAHSPRNSEKASLPEKDSRLVHIPSVEGDISPPKEDESEHHSESHQSHSDTLRGNSACSGSRRHSSSKSSFSGEGNDEEYADDFNSLEPSDAFSPHPLSSPEPSRSRTPKSPVLPISDSGSEGLYRRAAPRAGQSPQLSSTARSQGDAHHPTPNPRLGHQLLLL</sequence>
<dbReference type="GO" id="GO:0032467">
    <property type="term" value="P:positive regulation of cytokinesis"/>
    <property type="evidence" value="ECO:0007669"/>
    <property type="project" value="TreeGrafter"/>
</dbReference>
<dbReference type="PANTHER" id="PTHR21831:SF2">
    <property type="entry name" value="MICROTUBULE-ASSOCIATED PROTEIN 10"/>
    <property type="match status" value="1"/>
</dbReference>
<feature type="region of interest" description="Disordered" evidence="1">
    <location>
        <begin position="143"/>
        <end position="217"/>
    </location>
</feature>
<feature type="region of interest" description="Disordered" evidence="1">
    <location>
        <begin position="489"/>
        <end position="665"/>
    </location>
</feature>
<feature type="region of interest" description="Disordered" evidence="1">
    <location>
        <begin position="64"/>
        <end position="95"/>
    </location>
</feature>
<feature type="compositionally biased region" description="Polar residues" evidence="1">
    <location>
        <begin position="635"/>
        <end position="645"/>
    </location>
</feature>
<dbReference type="Pfam" id="PF14925">
    <property type="entry name" value="HPHLAWLY"/>
    <property type="match status" value="1"/>
</dbReference>
<organism evidence="3 4">
    <name type="scientific">Labrus bergylta</name>
    <name type="common">ballan wrasse</name>
    <dbReference type="NCBI Taxonomy" id="56723"/>
    <lineage>
        <taxon>Eukaryota</taxon>
        <taxon>Metazoa</taxon>
        <taxon>Chordata</taxon>
        <taxon>Craniata</taxon>
        <taxon>Vertebrata</taxon>
        <taxon>Euteleostomi</taxon>
        <taxon>Actinopterygii</taxon>
        <taxon>Neopterygii</taxon>
        <taxon>Teleostei</taxon>
        <taxon>Neoteleostei</taxon>
        <taxon>Acanthomorphata</taxon>
        <taxon>Eupercaria</taxon>
        <taxon>Labriformes</taxon>
        <taxon>Labridae</taxon>
        <taxon>Labrus</taxon>
    </lineage>
</organism>
<reference evidence="3" key="2">
    <citation type="submission" date="2025-09" db="UniProtKB">
        <authorList>
            <consortium name="Ensembl"/>
        </authorList>
    </citation>
    <scope>IDENTIFICATION</scope>
</reference>
<feature type="region of interest" description="Disordered" evidence="1">
    <location>
        <begin position="431"/>
        <end position="468"/>
    </location>
</feature>
<dbReference type="FunCoup" id="A0A3Q3FEC8">
    <property type="interactions" value="621"/>
</dbReference>
<dbReference type="GO" id="GO:0097431">
    <property type="term" value="C:mitotic spindle pole"/>
    <property type="evidence" value="ECO:0007669"/>
    <property type="project" value="TreeGrafter"/>
</dbReference>
<feature type="compositionally biased region" description="Basic and acidic residues" evidence="1">
    <location>
        <begin position="176"/>
        <end position="206"/>
    </location>
</feature>
<dbReference type="GO" id="GO:0051256">
    <property type="term" value="P:mitotic spindle midzone assembly"/>
    <property type="evidence" value="ECO:0007669"/>
    <property type="project" value="TreeGrafter"/>
</dbReference>
<dbReference type="GO" id="GO:0008017">
    <property type="term" value="F:microtubule binding"/>
    <property type="evidence" value="ECO:0007669"/>
    <property type="project" value="InterPro"/>
</dbReference>
<dbReference type="GO" id="GO:0005881">
    <property type="term" value="C:cytoplasmic microtubule"/>
    <property type="evidence" value="ECO:0007669"/>
    <property type="project" value="TreeGrafter"/>
</dbReference>
<feature type="compositionally biased region" description="Basic and acidic residues" evidence="1">
    <location>
        <begin position="503"/>
        <end position="521"/>
    </location>
</feature>
<dbReference type="AlphaFoldDB" id="A0A3Q3FEC8"/>
<feature type="compositionally biased region" description="Basic and acidic residues" evidence="1">
    <location>
        <begin position="533"/>
        <end position="552"/>
    </location>
</feature>
<feature type="region of interest" description="Disordered" evidence="1">
    <location>
        <begin position="246"/>
        <end position="301"/>
    </location>
</feature>
<dbReference type="PANTHER" id="PTHR21831">
    <property type="entry name" value="MICROTUBULE-ASSOCIATED PROTEIN 10"/>
    <property type="match status" value="1"/>
</dbReference>
<feature type="compositionally biased region" description="Basic and acidic residues" evidence="1">
    <location>
        <begin position="389"/>
        <end position="398"/>
    </location>
</feature>
<evidence type="ECO:0000313" key="3">
    <source>
        <dbReference type="Ensembl" id="ENSLBEP00000017894.1"/>
    </source>
</evidence>
<dbReference type="GO" id="GO:0031122">
    <property type="term" value="P:cytoplasmic microtubule organization"/>
    <property type="evidence" value="ECO:0007669"/>
    <property type="project" value="TreeGrafter"/>
</dbReference>
<dbReference type="STRING" id="56723.ENSLBEP00000017894"/>
<feature type="domain" description="Microtubule-associated protein 10 C-terminal" evidence="2">
    <location>
        <begin position="215"/>
        <end position="492"/>
    </location>
</feature>
<evidence type="ECO:0000259" key="2">
    <source>
        <dbReference type="Pfam" id="PF14925"/>
    </source>
</evidence>
<evidence type="ECO:0000256" key="1">
    <source>
        <dbReference type="SAM" id="MobiDB-lite"/>
    </source>
</evidence>
<dbReference type="GO" id="GO:0005813">
    <property type="term" value="C:centrosome"/>
    <property type="evidence" value="ECO:0007669"/>
    <property type="project" value="TreeGrafter"/>
</dbReference>
<dbReference type="InterPro" id="IPR026679">
    <property type="entry name" value="MAP10_C-term"/>
</dbReference>
<keyword evidence="4" id="KW-1185">Reference proteome</keyword>
<feature type="compositionally biased region" description="Polar residues" evidence="1">
    <location>
        <begin position="354"/>
        <end position="380"/>
    </location>
</feature>
<feature type="region of interest" description="Disordered" evidence="1">
    <location>
        <begin position="354"/>
        <end position="406"/>
    </location>
</feature>
<feature type="compositionally biased region" description="Basic and acidic residues" evidence="1">
    <location>
        <begin position="143"/>
        <end position="156"/>
    </location>
</feature>
<proteinExistence type="predicted"/>
<reference evidence="3" key="1">
    <citation type="submission" date="2025-08" db="UniProtKB">
        <authorList>
            <consortium name="Ensembl"/>
        </authorList>
    </citation>
    <scope>IDENTIFICATION</scope>
</reference>
<protein>
    <recommendedName>
        <fullName evidence="2">Microtubule-associated protein 10 C-terminal domain-containing protein</fullName>
    </recommendedName>
</protein>
<dbReference type="Ensembl" id="ENSLBET00000018893.1">
    <property type="protein sequence ID" value="ENSLBEP00000017894.1"/>
    <property type="gene ID" value="ENSLBEG00000013788.1"/>
</dbReference>
<dbReference type="GeneTree" id="ENSGT00940000182009"/>
<dbReference type="GO" id="GO:0030496">
    <property type="term" value="C:midbody"/>
    <property type="evidence" value="ECO:0007669"/>
    <property type="project" value="TreeGrafter"/>
</dbReference>
<dbReference type="InterPro" id="IPR039302">
    <property type="entry name" value="MAP10"/>
</dbReference>
<accession>A0A3Q3FEC8</accession>
<dbReference type="InParanoid" id="A0A3Q3FEC8"/>
<dbReference type="GO" id="GO:1990023">
    <property type="term" value="C:mitotic spindle midzone"/>
    <property type="evidence" value="ECO:0007669"/>
    <property type="project" value="TreeGrafter"/>
</dbReference>
<evidence type="ECO:0000313" key="4">
    <source>
        <dbReference type="Proteomes" id="UP000261660"/>
    </source>
</evidence>